<dbReference type="EMBL" id="LDTB01000003">
    <property type="protein sequence ID" value="KTT76240.1"/>
    <property type="molecule type" value="Genomic_DNA"/>
</dbReference>
<accession>A0A147I9Q8</accession>
<evidence type="ECO:0000313" key="3">
    <source>
        <dbReference type="Proteomes" id="UP000074310"/>
    </source>
</evidence>
<feature type="domain" description="Methyltransferase type 11" evidence="1">
    <location>
        <begin position="49"/>
        <end position="139"/>
    </location>
</feature>
<dbReference type="Pfam" id="PF08241">
    <property type="entry name" value="Methyltransf_11"/>
    <property type="match status" value="1"/>
</dbReference>
<dbReference type="PATRIC" id="fig|869719.3.peg.1683"/>
<dbReference type="GO" id="GO:0008757">
    <property type="term" value="F:S-adenosylmethionine-dependent methyltransferase activity"/>
    <property type="evidence" value="ECO:0007669"/>
    <property type="project" value="InterPro"/>
</dbReference>
<keyword evidence="3" id="KW-1185">Reference proteome</keyword>
<dbReference type="Gene3D" id="3.40.50.150">
    <property type="entry name" value="Vaccinia Virus protein VP39"/>
    <property type="match status" value="1"/>
</dbReference>
<organism evidence="2 3">
    <name type="scientific">Sphingomonas endophytica</name>
    <dbReference type="NCBI Taxonomy" id="869719"/>
    <lineage>
        <taxon>Bacteria</taxon>
        <taxon>Pseudomonadati</taxon>
        <taxon>Pseudomonadota</taxon>
        <taxon>Alphaproteobacteria</taxon>
        <taxon>Sphingomonadales</taxon>
        <taxon>Sphingomonadaceae</taxon>
        <taxon>Sphingomonas</taxon>
    </lineage>
</organism>
<dbReference type="RefSeq" id="WP_058754179.1">
    <property type="nucleotide sequence ID" value="NZ_LDTB01000003.1"/>
</dbReference>
<dbReference type="Proteomes" id="UP000074310">
    <property type="component" value="Unassembled WGS sequence"/>
</dbReference>
<name>A0A147I9Q8_9SPHN</name>
<evidence type="ECO:0000313" key="2">
    <source>
        <dbReference type="EMBL" id="KTT76240.1"/>
    </source>
</evidence>
<comment type="caution">
    <text evidence="2">The sequence shown here is derived from an EMBL/GenBank/DDBJ whole genome shotgun (WGS) entry which is preliminary data.</text>
</comment>
<dbReference type="AlphaFoldDB" id="A0A147I9Q8"/>
<reference evidence="2 3" key="1">
    <citation type="journal article" date="2016" name="Front. Microbiol.">
        <title>Genomic Resource of Rice Seed Associated Bacteria.</title>
        <authorList>
            <person name="Midha S."/>
            <person name="Bansal K."/>
            <person name="Sharma S."/>
            <person name="Kumar N."/>
            <person name="Patil P.P."/>
            <person name="Chaudhry V."/>
            <person name="Patil P.B."/>
        </authorList>
    </citation>
    <scope>NUCLEOTIDE SEQUENCE [LARGE SCALE GENOMIC DNA]</scope>
    <source>
        <strain evidence="2 3">NS334</strain>
    </source>
</reference>
<dbReference type="OrthoDB" id="9777638at2"/>
<dbReference type="InterPro" id="IPR029063">
    <property type="entry name" value="SAM-dependent_MTases_sf"/>
</dbReference>
<gene>
    <name evidence="2" type="ORF">NS334_01320</name>
</gene>
<protein>
    <recommendedName>
        <fullName evidence="1">Methyltransferase type 11 domain-containing protein</fullName>
    </recommendedName>
</protein>
<dbReference type="InterPro" id="IPR013216">
    <property type="entry name" value="Methyltransf_11"/>
</dbReference>
<sequence>MTRAADWVARVGDVWADEWRRTERAFAGIAATLNAAIDRAAPSHGYAADVGCGAGSTALSLSVVRPGLRITGLDLSSSLIDVARRRAVAGRCDFQIGDAVAALPLLAPLDLLVSRHGVMFFADPVAAFGAMRDAVRVDAPLIFSCFRARAENDWATTIDQAIDAQPSMPAPLPALPAYAPGPFALADPAFITALLDRAGWRDVTLAAHDVDYVIGAGDDPVGDALSFCRRIGPAAAPLAAADPAVRADLENRLAAMLAPRIRDGAVTFTAAIWIVSARAGKEAS</sequence>
<evidence type="ECO:0000259" key="1">
    <source>
        <dbReference type="Pfam" id="PF08241"/>
    </source>
</evidence>
<proteinExistence type="predicted"/>
<dbReference type="SUPFAM" id="SSF53335">
    <property type="entry name" value="S-adenosyl-L-methionine-dependent methyltransferases"/>
    <property type="match status" value="1"/>
</dbReference>